<proteinExistence type="predicted"/>
<name>H5UPC6_9MICO</name>
<dbReference type="eggNOG" id="COG1765">
    <property type="taxonomic scope" value="Bacteria"/>
</dbReference>
<dbReference type="OrthoDB" id="4864805at2"/>
<dbReference type="EMBL" id="BAFE01000020">
    <property type="protein sequence ID" value="GAB47584.1"/>
    <property type="molecule type" value="Genomic_DNA"/>
</dbReference>
<gene>
    <name evidence="1" type="ORF">MOPEL_021_00200</name>
</gene>
<dbReference type="Proteomes" id="UP000004367">
    <property type="component" value="Unassembled WGS sequence"/>
</dbReference>
<dbReference type="SUPFAM" id="SSF82784">
    <property type="entry name" value="OsmC-like"/>
    <property type="match status" value="1"/>
</dbReference>
<dbReference type="AlphaFoldDB" id="H5UPC6"/>
<accession>H5UPC6</accession>
<reference evidence="1 2" key="1">
    <citation type="submission" date="2012-02" db="EMBL/GenBank/DDBJ databases">
        <title>Whole genome shotgun sequence of Mobilicoccus pelagius NBRC 104925.</title>
        <authorList>
            <person name="Yoshida Y."/>
            <person name="Hosoyama A."/>
            <person name="Tsuchikane K."/>
            <person name="Katsumata H."/>
            <person name="Yamazaki S."/>
            <person name="Fujita N."/>
        </authorList>
    </citation>
    <scope>NUCLEOTIDE SEQUENCE [LARGE SCALE GENOMIC DNA]</scope>
    <source>
        <strain evidence="1 2">NBRC 104925</strain>
    </source>
</reference>
<dbReference type="Pfam" id="PF02566">
    <property type="entry name" value="OsmC"/>
    <property type="match status" value="1"/>
</dbReference>
<comment type="caution">
    <text evidence="1">The sequence shown here is derived from an EMBL/GenBank/DDBJ whole genome shotgun (WGS) entry which is preliminary data.</text>
</comment>
<dbReference type="PANTHER" id="PTHR34352:SF1">
    <property type="entry name" value="PROTEIN YHFA"/>
    <property type="match status" value="1"/>
</dbReference>
<protein>
    <recommendedName>
        <fullName evidence="3">Oxidoreductase</fullName>
    </recommendedName>
</protein>
<dbReference type="PANTHER" id="PTHR34352">
    <property type="entry name" value="PROTEIN YHFA"/>
    <property type="match status" value="1"/>
</dbReference>
<dbReference type="RefSeq" id="WP_009481482.1">
    <property type="nucleotide sequence ID" value="NZ_BAFE01000020.1"/>
</dbReference>
<sequence length="149" mass="16102">MTDVDRQETTHPEGYRNVRMTRVSDGAFEVVNARGGRLTLGTGGSADFTPVELLLAAIAGCSAVDVDMLTARRAQPTTFDVEASGVKVDDEQGHHMIDIDVGFTVRFPQGAEGDKAREMLPRAVEASRDRLCTVSRTVALGTPVSMRHE</sequence>
<organism evidence="1 2">
    <name type="scientific">Mobilicoccus pelagius NBRC 104925</name>
    <dbReference type="NCBI Taxonomy" id="1089455"/>
    <lineage>
        <taxon>Bacteria</taxon>
        <taxon>Bacillati</taxon>
        <taxon>Actinomycetota</taxon>
        <taxon>Actinomycetes</taxon>
        <taxon>Micrococcales</taxon>
        <taxon>Dermatophilaceae</taxon>
        <taxon>Mobilicoccus</taxon>
    </lineage>
</organism>
<dbReference type="InterPro" id="IPR015946">
    <property type="entry name" value="KH_dom-like_a/b"/>
</dbReference>
<dbReference type="InterPro" id="IPR036102">
    <property type="entry name" value="OsmC/Ohrsf"/>
</dbReference>
<evidence type="ECO:0000313" key="2">
    <source>
        <dbReference type="Proteomes" id="UP000004367"/>
    </source>
</evidence>
<evidence type="ECO:0000313" key="1">
    <source>
        <dbReference type="EMBL" id="GAB47584.1"/>
    </source>
</evidence>
<evidence type="ECO:0008006" key="3">
    <source>
        <dbReference type="Google" id="ProtNLM"/>
    </source>
</evidence>
<dbReference type="STRING" id="1089455.MOPEL_021_00200"/>
<dbReference type="Gene3D" id="3.30.300.20">
    <property type="match status" value="1"/>
</dbReference>
<dbReference type="InterPro" id="IPR003718">
    <property type="entry name" value="OsmC/Ohr_fam"/>
</dbReference>
<keyword evidence="2" id="KW-1185">Reference proteome</keyword>